<keyword evidence="7" id="KW-0813">Transport</keyword>
<dbReference type="STRING" id="1000565.METUNv1_03394"/>
<dbReference type="EMBL" id="AFHG01000057">
    <property type="protein sequence ID" value="EGK70489.1"/>
    <property type="molecule type" value="Genomic_DNA"/>
</dbReference>
<dbReference type="GO" id="GO:0022857">
    <property type="term" value="F:transmembrane transporter activity"/>
    <property type="evidence" value="ECO:0007669"/>
    <property type="project" value="InterPro"/>
</dbReference>
<proteinExistence type="inferred from homology"/>
<name>F5RG01_METUF</name>
<keyword evidence="5 8" id="KW-1133">Transmembrane helix</keyword>
<keyword evidence="6 8" id="KW-0472">Membrane</keyword>
<accession>F5RG01</accession>
<dbReference type="GO" id="GO:0005886">
    <property type="term" value="C:plasma membrane"/>
    <property type="evidence" value="ECO:0007669"/>
    <property type="project" value="UniProtKB-SubCell"/>
</dbReference>
<evidence type="ECO:0000256" key="5">
    <source>
        <dbReference type="ARBA" id="ARBA00022989"/>
    </source>
</evidence>
<evidence type="ECO:0000313" key="10">
    <source>
        <dbReference type="Proteomes" id="UP000005019"/>
    </source>
</evidence>
<protein>
    <submittedName>
        <fullName evidence="9">Biopolymer transport protein ExbD/TolR</fullName>
    </submittedName>
</protein>
<evidence type="ECO:0000256" key="6">
    <source>
        <dbReference type="ARBA" id="ARBA00023136"/>
    </source>
</evidence>
<keyword evidence="7" id="KW-0653">Protein transport</keyword>
<evidence type="ECO:0000256" key="2">
    <source>
        <dbReference type="ARBA" id="ARBA00005811"/>
    </source>
</evidence>
<evidence type="ECO:0000256" key="7">
    <source>
        <dbReference type="RuleBase" id="RU003879"/>
    </source>
</evidence>
<dbReference type="PANTHER" id="PTHR30558:SF7">
    <property type="entry name" value="TOL-PAL SYSTEM PROTEIN TOLR"/>
    <property type="match status" value="1"/>
</dbReference>
<organism evidence="9 10">
    <name type="scientific">Methyloversatilis universalis (strain ATCC BAA-1314 / DSM 25237 / JCM 13912 / CCUG 52030 / FAM5)</name>
    <dbReference type="NCBI Taxonomy" id="1000565"/>
    <lineage>
        <taxon>Bacteria</taxon>
        <taxon>Pseudomonadati</taxon>
        <taxon>Pseudomonadota</taxon>
        <taxon>Betaproteobacteria</taxon>
        <taxon>Nitrosomonadales</taxon>
        <taxon>Sterolibacteriaceae</taxon>
        <taxon>Methyloversatilis</taxon>
    </lineage>
</organism>
<evidence type="ECO:0000256" key="8">
    <source>
        <dbReference type="SAM" id="Phobius"/>
    </source>
</evidence>
<keyword evidence="10" id="KW-1185">Reference proteome</keyword>
<feature type="transmembrane region" description="Helical" evidence="8">
    <location>
        <begin position="7"/>
        <end position="24"/>
    </location>
</feature>
<dbReference type="Gene3D" id="3.30.420.270">
    <property type="match status" value="1"/>
</dbReference>
<dbReference type="Proteomes" id="UP000005019">
    <property type="component" value="Unassembled WGS sequence"/>
</dbReference>
<reference evidence="9 10" key="1">
    <citation type="journal article" date="2011" name="J. Bacteriol.">
        <title>Genome sequence of Methyloversatilis universalis FAM5T, a methylotrophic representative of the order Rhodocyclales.</title>
        <authorList>
            <person name="Kittichotirat W."/>
            <person name="Good N.M."/>
            <person name="Hall R."/>
            <person name="Bringel F."/>
            <person name="Lajus A."/>
            <person name="Medigue C."/>
            <person name="Smalley N.E."/>
            <person name="Beck D."/>
            <person name="Bumgarner R."/>
            <person name="Vuilleumier S."/>
            <person name="Kalyuzhnaya M.G."/>
        </authorList>
    </citation>
    <scope>NUCLEOTIDE SEQUENCE [LARGE SCALE GENOMIC DNA]</scope>
    <source>
        <strain evidence="10">ATCC BAA-1314 / JCM 13912 / FAM5</strain>
    </source>
</reference>
<gene>
    <name evidence="9" type="ORF">METUNv1_03394</name>
</gene>
<evidence type="ECO:0000256" key="4">
    <source>
        <dbReference type="ARBA" id="ARBA00022692"/>
    </source>
</evidence>
<comment type="caution">
    <text evidence="9">The sequence shown here is derived from an EMBL/GenBank/DDBJ whole genome shotgun (WGS) entry which is preliminary data.</text>
</comment>
<comment type="similarity">
    <text evidence="2 7">Belongs to the ExbD/TolR family.</text>
</comment>
<keyword evidence="4 7" id="KW-0812">Transmembrane</keyword>
<dbReference type="Pfam" id="PF02472">
    <property type="entry name" value="ExbD"/>
    <property type="match status" value="1"/>
</dbReference>
<dbReference type="AlphaFoldDB" id="F5RG01"/>
<dbReference type="InterPro" id="IPR003400">
    <property type="entry name" value="ExbD"/>
</dbReference>
<dbReference type="eggNOG" id="COG0848">
    <property type="taxonomic scope" value="Bacteria"/>
</dbReference>
<comment type="subcellular location">
    <subcellularLocation>
        <location evidence="1">Cell membrane</location>
        <topology evidence="1">Single-pass membrane protein</topology>
    </subcellularLocation>
    <subcellularLocation>
        <location evidence="7">Cell membrane</location>
        <topology evidence="7">Single-pass type II membrane protein</topology>
    </subcellularLocation>
</comment>
<dbReference type="GO" id="GO:0015031">
    <property type="term" value="P:protein transport"/>
    <property type="evidence" value="ECO:0007669"/>
    <property type="project" value="UniProtKB-KW"/>
</dbReference>
<dbReference type="RefSeq" id="WP_008063791.1">
    <property type="nucleotide sequence ID" value="NZ_AFHG01000057.1"/>
</dbReference>
<evidence type="ECO:0000256" key="1">
    <source>
        <dbReference type="ARBA" id="ARBA00004162"/>
    </source>
</evidence>
<sequence length="138" mass="14743">MMNQINVVPYIDVMLVLLVIFMVAPQATPTGSIELPSVGQASQTPAKPIEVIVKADGKLALRDMESASPKETAVTRDTLISSVRELQAGDASRPLVVAGDKAVRYEEITRVVGALQNNGFTRIGLLVEQAGQSGRAER</sequence>
<keyword evidence="3" id="KW-1003">Cell membrane</keyword>
<dbReference type="PANTHER" id="PTHR30558">
    <property type="entry name" value="EXBD MEMBRANE COMPONENT OF PMF-DRIVEN MACROMOLECULE IMPORT SYSTEM"/>
    <property type="match status" value="1"/>
</dbReference>
<dbReference type="OrthoDB" id="9798629at2"/>
<evidence type="ECO:0000313" key="9">
    <source>
        <dbReference type="EMBL" id="EGK70489.1"/>
    </source>
</evidence>
<evidence type="ECO:0000256" key="3">
    <source>
        <dbReference type="ARBA" id="ARBA00022475"/>
    </source>
</evidence>